<keyword evidence="2" id="KW-1185">Reference proteome</keyword>
<dbReference type="CDD" id="cd07067">
    <property type="entry name" value="HP_PGM_like"/>
    <property type="match status" value="1"/>
</dbReference>
<dbReference type="Gene3D" id="3.40.50.1240">
    <property type="entry name" value="Phosphoglycerate mutase-like"/>
    <property type="match status" value="1"/>
</dbReference>
<dbReference type="RefSeq" id="WP_386845228.1">
    <property type="nucleotide sequence ID" value="NZ_JBHUMK010000040.1"/>
</dbReference>
<dbReference type="InterPro" id="IPR013078">
    <property type="entry name" value="His_Pase_superF_clade-1"/>
</dbReference>
<reference evidence="2" key="1">
    <citation type="journal article" date="2019" name="Int. J. Syst. Evol. Microbiol.">
        <title>The Global Catalogue of Microorganisms (GCM) 10K type strain sequencing project: providing services to taxonomists for standard genome sequencing and annotation.</title>
        <authorList>
            <consortium name="The Broad Institute Genomics Platform"/>
            <consortium name="The Broad Institute Genome Sequencing Center for Infectious Disease"/>
            <person name="Wu L."/>
            <person name="Ma J."/>
        </authorList>
    </citation>
    <scope>NUCLEOTIDE SEQUENCE [LARGE SCALE GENOMIC DNA]</scope>
    <source>
        <strain evidence="2">KCTC 33842</strain>
    </source>
</reference>
<dbReference type="PANTHER" id="PTHR48100:SF1">
    <property type="entry name" value="HISTIDINE PHOSPHATASE FAMILY PROTEIN-RELATED"/>
    <property type="match status" value="1"/>
</dbReference>
<comment type="caution">
    <text evidence="1">The sequence shown here is derived from an EMBL/GenBank/DDBJ whole genome shotgun (WGS) entry which is preliminary data.</text>
</comment>
<gene>
    <name evidence="1" type="ORF">ACFSR9_09495</name>
</gene>
<accession>A0ABW5P628</accession>
<dbReference type="Pfam" id="PF00300">
    <property type="entry name" value="His_Phos_1"/>
    <property type="match status" value="1"/>
</dbReference>
<sequence>MLRVHLVRHAQTALNAQGRYPRPDQDPPLSAEGRALASALKLPAHAAAFCSPSRRAAETATLAGFAHARPVPALAEARFGAMAGHTWAELERAFGDAPRTWIDALADPGAQGGPPGGETGREFHARLAQWLLALPGAGEVVAFTHAGPLQAALRLTVGLRAVVTPPGTVATLGRAGGAWWLIQVQPGT</sequence>
<organism evidence="1 2">
    <name type="scientific">Deinococcus taklimakanensis</name>
    <dbReference type="NCBI Taxonomy" id="536443"/>
    <lineage>
        <taxon>Bacteria</taxon>
        <taxon>Thermotogati</taxon>
        <taxon>Deinococcota</taxon>
        <taxon>Deinococci</taxon>
        <taxon>Deinococcales</taxon>
        <taxon>Deinococcaceae</taxon>
        <taxon>Deinococcus</taxon>
    </lineage>
</organism>
<dbReference type="SMART" id="SM00855">
    <property type="entry name" value="PGAM"/>
    <property type="match status" value="1"/>
</dbReference>
<dbReference type="Proteomes" id="UP001597475">
    <property type="component" value="Unassembled WGS sequence"/>
</dbReference>
<dbReference type="PANTHER" id="PTHR48100">
    <property type="entry name" value="BROAD-SPECIFICITY PHOSPHATASE YOR283W-RELATED"/>
    <property type="match status" value="1"/>
</dbReference>
<dbReference type="EMBL" id="JBHUMK010000040">
    <property type="protein sequence ID" value="MFD2609667.1"/>
    <property type="molecule type" value="Genomic_DNA"/>
</dbReference>
<name>A0ABW5P628_9DEIO</name>
<protein>
    <submittedName>
        <fullName evidence="1">Histidine phosphatase family protein</fullName>
    </submittedName>
</protein>
<dbReference type="InterPro" id="IPR029033">
    <property type="entry name" value="His_PPase_superfam"/>
</dbReference>
<evidence type="ECO:0000313" key="1">
    <source>
        <dbReference type="EMBL" id="MFD2609667.1"/>
    </source>
</evidence>
<dbReference type="InterPro" id="IPR050275">
    <property type="entry name" value="PGM_Phosphatase"/>
</dbReference>
<dbReference type="SUPFAM" id="SSF53254">
    <property type="entry name" value="Phosphoglycerate mutase-like"/>
    <property type="match status" value="1"/>
</dbReference>
<evidence type="ECO:0000313" key="2">
    <source>
        <dbReference type="Proteomes" id="UP001597475"/>
    </source>
</evidence>
<proteinExistence type="predicted"/>